<dbReference type="HOGENOM" id="CLU_018283_0_0_9"/>
<dbReference type="Pfam" id="PF06276">
    <property type="entry name" value="FhuF"/>
    <property type="match status" value="1"/>
</dbReference>
<dbReference type="Gene3D" id="1.10.510.40">
    <property type="match status" value="1"/>
</dbReference>
<sequence length="599" mass="68607">MKHVKDIAEHAAMQSFLNCYLRETGNGRWVTTNGEKYLHVPLVSQKMDLYVKASYQSPTGRHQFDYPAFYQSREEAPAVEADYVTMTVLLVKELSLQHGTKAVPDELVLRVIQSCQNMERYLAARYDDREELYGFEMDFITAEQALLFGHLFHPTPKSRQGIPDTKQAVFSPEQKGAFPLHYFAAHHSLVLEGSGLKQSATEIIKAELGQEVLEQDGIRQYAKNEDYSLIPLHPLQAEWMLDQHSVQKYIKCGLLHNLGLLGECYQATSSLRTVYHSDKSFMIKLSIPVKVTNSLRVNKRAELESGVEAKKVLDMFEEEMSKQFPGFAFIHDPAYITLKLDEQDESGFEVILRHNPFQGSAAENATVLAALIQDPLPGQKSRLGVIILQLAKQEGRTPSEVSLEWFRRYLEISLKPMVWLYLKWGIGLEAHQQNSIVKLQDGYPSQFYYRDNQGYYYCQSMKELLSRNFPNLGEMSKNVTEDSLVDERLRYYLIFNHMFGLINGFGSAGLIDEQQLLDEMRSVLQEFLPLNREPSQFLHSLLTSEKLACKANLLTRFHDVDELESEESNSAIFVKIDNPLAKARERQIELEAVNQLALR</sequence>
<dbReference type="KEGG" id="blr:BRLA_c008670"/>
<name>A0A075R1W3_BRELA</name>
<dbReference type="RefSeq" id="WP_003335288.1">
    <property type="nucleotide sequence ID" value="NZ_CP007806.1"/>
</dbReference>
<evidence type="ECO:0000313" key="6">
    <source>
        <dbReference type="Proteomes" id="UP000005850"/>
    </source>
</evidence>
<dbReference type="Pfam" id="PF04183">
    <property type="entry name" value="IucA_IucC"/>
    <property type="match status" value="1"/>
</dbReference>
<dbReference type="STRING" id="1042163.BRLA_c008670"/>
<dbReference type="PANTHER" id="PTHR34384:SF5">
    <property type="entry name" value="L-2,3-DIAMINOPROPANOATE--CITRATE LIGASE"/>
    <property type="match status" value="1"/>
</dbReference>
<dbReference type="PANTHER" id="PTHR34384">
    <property type="entry name" value="L-2,3-DIAMINOPROPANOATE--CITRATE LIGASE"/>
    <property type="match status" value="1"/>
</dbReference>
<gene>
    <name evidence="5" type="ORF">BRLA_c008670</name>
</gene>
<evidence type="ECO:0000256" key="2">
    <source>
        <dbReference type="ARBA" id="ARBA00007832"/>
    </source>
</evidence>
<reference evidence="5 6" key="1">
    <citation type="journal article" date="2011" name="J. Bacteriol.">
        <title>Genome sequence of Brevibacillus laterosporus LMG 15441, a pathogen of invertebrates.</title>
        <authorList>
            <person name="Djukic M."/>
            <person name="Poehlein A."/>
            <person name="Thurmer A."/>
            <person name="Daniel R."/>
        </authorList>
    </citation>
    <scope>NUCLEOTIDE SEQUENCE [LARGE SCALE GENOMIC DNA]</scope>
    <source>
        <strain evidence="5 6">LMG 15441</strain>
    </source>
</reference>
<comment type="similarity">
    <text evidence="2">Belongs to the IucA/IucC family.</text>
</comment>
<evidence type="ECO:0000256" key="1">
    <source>
        <dbReference type="ARBA" id="ARBA00004924"/>
    </source>
</evidence>
<organism evidence="5 6">
    <name type="scientific">Brevibacillus laterosporus LMG 15441</name>
    <dbReference type="NCBI Taxonomy" id="1042163"/>
    <lineage>
        <taxon>Bacteria</taxon>
        <taxon>Bacillati</taxon>
        <taxon>Bacillota</taxon>
        <taxon>Bacilli</taxon>
        <taxon>Bacillales</taxon>
        <taxon>Paenibacillaceae</taxon>
        <taxon>Brevibacillus</taxon>
    </lineage>
</organism>
<proteinExistence type="inferred from homology"/>
<dbReference type="EMBL" id="CP007806">
    <property type="protein sequence ID" value="AIG25208.1"/>
    <property type="molecule type" value="Genomic_DNA"/>
</dbReference>
<dbReference type="InterPro" id="IPR037455">
    <property type="entry name" value="LucA/IucC-like"/>
</dbReference>
<dbReference type="GO" id="GO:0019290">
    <property type="term" value="P:siderophore biosynthetic process"/>
    <property type="evidence" value="ECO:0007669"/>
    <property type="project" value="InterPro"/>
</dbReference>
<keyword evidence="5" id="KW-0436">Ligase</keyword>
<dbReference type="GO" id="GO:0016881">
    <property type="term" value="F:acid-amino acid ligase activity"/>
    <property type="evidence" value="ECO:0007669"/>
    <property type="project" value="UniProtKB-ARBA"/>
</dbReference>
<accession>A0A075R1W3</accession>
<protein>
    <submittedName>
        <fullName evidence="5">N(2)-citryl-N(6)-acetyl-N(6)-hydroxylysine synthase</fullName>
        <ecNumber evidence="5">6.3.2.38</ecNumber>
    </submittedName>
</protein>
<feature type="domain" description="Aerobactin siderophore biosynthesis IucA/IucC-like C-terminal" evidence="4">
    <location>
        <begin position="404"/>
        <end position="564"/>
    </location>
</feature>
<evidence type="ECO:0000259" key="4">
    <source>
        <dbReference type="Pfam" id="PF06276"/>
    </source>
</evidence>
<dbReference type="AlphaFoldDB" id="A0A075R1W3"/>
<comment type="pathway">
    <text evidence="1">Siderophore biosynthesis.</text>
</comment>
<evidence type="ECO:0000259" key="3">
    <source>
        <dbReference type="Pfam" id="PF04183"/>
    </source>
</evidence>
<dbReference type="eggNOG" id="COG4264">
    <property type="taxonomic scope" value="Bacteria"/>
</dbReference>
<keyword evidence="6" id="KW-1185">Reference proteome</keyword>
<feature type="domain" description="Aerobactin siderophore biosynthesis IucA/IucC N-terminal" evidence="3">
    <location>
        <begin position="138"/>
        <end position="373"/>
    </location>
</feature>
<dbReference type="InterPro" id="IPR022770">
    <property type="entry name" value="IucA/IucC-like_C"/>
</dbReference>
<dbReference type="InterPro" id="IPR007310">
    <property type="entry name" value="Aerobactin_biosyn_IucA/IucC_N"/>
</dbReference>
<dbReference type="EC" id="6.3.2.38" evidence="5"/>
<evidence type="ECO:0000313" key="5">
    <source>
        <dbReference type="EMBL" id="AIG25208.1"/>
    </source>
</evidence>
<dbReference type="Proteomes" id="UP000005850">
    <property type="component" value="Chromosome"/>
</dbReference>